<name>Q2FU74_METHJ</name>
<evidence type="ECO:0000256" key="2">
    <source>
        <dbReference type="ARBA" id="ARBA00005870"/>
    </source>
</evidence>
<dbReference type="InterPro" id="IPR000795">
    <property type="entry name" value="T_Tr_GTP-bd_dom"/>
</dbReference>
<dbReference type="PROSITE" id="PS00301">
    <property type="entry name" value="G_TR_1"/>
    <property type="match status" value="1"/>
</dbReference>
<accession>Q2FU74</accession>
<evidence type="ECO:0000256" key="3">
    <source>
        <dbReference type="ARBA" id="ARBA00017891"/>
    </source>
</evidence>
<dbReference type="InterPro" id="IPR041095">
    <property type="entry name" value="EFG_II"/>
</dbReference>
<comment type="function">
    <text evidence="9 10">Catalyzes the GTP-dependent ribosomal translocation step during translation elongation. During this step, the ribosome changes from the pre-translocational (PRE) to the post-translocational (POST) state as the newly formed A-site-bound peptidyl-tRNA and P-site-bound deacylated tRNA move to the P and E sites, respectively. Catalyzes the coordinated movement of the two tRNA molecules, the mRNA and conformational changes in the ribosome.</text>
</comment>
<dbReference type="SUPFAM" id="SSF50447">
    <property type="entry name" value="Translation proteins"/>
    <property type="match status" value="1"/>
</dbReference>
<dbReference type="GeneID" id="3923097"/>
<evidence type="ECO:0000256" key="4">
    <source>
        <dbReference type="ARBA" id="ARBA00022490"/>
    </source>
</evidence>
<reference evidence="13" key="1">
    <citation type="journal article" date="2016" name="Stand. Genomic Sci.">
        <title>Complete genome sequence of Methanospirillum hungatei type strain JF1.</title>
        <authorList>
            <person name="Gunsalus R.P."/>
            <person name="Cook L.E."/>
            <person name="Crable B."/>
            <person name="Rohlin L."/>
            <person name="McDonald E."/>
            <person name="Mouttaki H."/>
            <person name="Sieber J.R."/>
            <person name="Poweleit N."/>
            <person name="Zhou H."/>
            <person name="Lapidus A.L."/>
            <person name="Daligault H.E."/>
            <person name="Land M."/>
            <person name="Gilna P."/>
            <person name="Ivanova N."/>
            <person name="Kyrpides N."/>
            <person name="Culley D.E."/>
            <person name="McInerney M.J."/>
        </authorList>
    </citation>
    <scope>NUCLEOTIDE SEQUENCE [LARGE SCALE GENOMIC DNA]</scope>
    <source>
        <strain evidence="13">ATCC 27890 / DSM 864 / NBRC 100397 / JF-1</strain>
    </source>
</reference>
<dbReference type="Gene3D" id="3.30.70.870">
    <property type="entry name" value="Elongation Factor G (Translational Gtpase), domain 3"/>
    <property type="match status" value="1"/>
</dbReference>
<dbReference type="STRING" id="323259.Mhun_2828"/>
<evidence type="ECO:0000256" key="7">
    <source>
        <dbReference type="ARBA" id="ARBA00022917"/>
    </source>
</evidence>
<evidence type="ECO:0000256" key="9">
    <source>
        <dbReference type="ARBA" id="ARBA00024731"/>
    </source>
</evidence>
<dbReference type="InterPro" id="IPR027417">
    <property type="entry name" value="P-loop_NTPase"/>
</dbReference>
<dbReference type="CDD" id="cd01681">
    <property type="entry name" value="aeEF2_snRNP_like_IV"/>
    <property type="match status" value="1"/>
</dbReference>
<dbReference type="FunFam" id="3.30.70.870:FF:000002">
    <property type="entry name" value="Translation elongation factor 2"/>
    <property type="match status" value="1"/>
</dbReference>
<dbReference type="SMART" id="SM00889">
    <property type="entry name" value="EFG_IV"/>
    <property type="match status" value="1"/>
</dbReference>
<feature type="modified residue" description="Diphthamide" evidence="10">
    <location>
        <position position="598"/>
    </location>
</feature>
<dbReference type="Pfam" id="PF14492">
    <property type="entry name" value="EFG_III"/>
    <property type="match status" value="1"/>
</dbReference>
<feature type="binding site" evidence="10">
    <location>
        <begin position="94"/>
        <end position="98"/>
    </location>
    <ligand>
        <name>GTP</name>
        <dbReference type="ChEBI" id="CHEBI:37565"/>
    </ligand>
</feature>
<gene>
    <name evidence="10" type="primary">fusA</name>
    <name evidence="12" type="ordered locus">Mhun_2828</name>
</gene>
<dbReference type="RefSeq" id="WP_011449774.1">
    <property type="nucleotide sequence ID" value="NC_007796.1"/>
</dbReference>
<dbReference type="GO" id="GO:0003746">
    <property type="term" value="F:translation elongation factor activity"/>
    <property type="evidence" value="ECO:0007669"/>
    <property type="project" value="UniProtKB-UniRule"/>
</dbReference>
<dbReference type="EMBL" id="CP000254">
    <property type="protein sequence ID" value="ABD42520.1"/>
    <property type="molecule type" value="Genomic_DNA"/>
</dbReference>
<evidence type="ECO:0000256" key="6">
    <source>
        <dbReference type="ARBA" id="ARBA00022768"/>
    </source>
</evidence>
<dbReference type="Pfam" id="PF00009">
    <property type="entry name" value="GTP_EFTU"/>
    <property type="match status" value="1"/>
</dbReference>
<evidence type="ECO:0000313" key="13">
    <source>
        <dbReference type="Proteomes" id="UP000001941"/>
    </source>
</evidence>
<dbReference type="HOGENOM" id="CLU_002794_11_1_2"/>
<feature type="binding site" evidence="10">
    <location>
        <begin position="28"/>
        <end position="35"/>
    </location>
    <ligand>
        <name>GTP</name>
        <dbReference type="ChEBI" id="CHEBI:37565"/>
    </ligand>
</feature>
<evidence type="ECO:0000256" key="1">
    <source>
        <dbReference type="ARBA" id="ARBA00004496"/>
    </source>
</evidence>
<dbReference type="KEGG" id="mhu:Mhun_2828"/>
<keyword evidence="7 10" id="KW-0648">Protein biosynthesis</keyword>
<dbReference type="InterPro" id="IPR005225">
    <property type="entry name" value="Small_GTP-bd"/>
</dbReference>
<keyword evidence="6 10" id="KW-0251">Elongation factor</keyword>
<dbReference type="InterPro" id="IPR004161">
    <property type="entry name" value="EFTu-like_2"/>
</dbReference>
<dbReference type="GO" id="GO:0005525">
    <property type="term" value="F:GTP binding"/>
    <property type="evidence" value="ECO:0007669"/>
    <property type="project" value="UniProtKB-UniRule"/>
</dbReference>
<dbReference type="InterPro" id="IPR009000">
    <property type="entry name" value="Transl_B-barrel_sf"/>
</dbReference>
<dbReference type="FunCoup" id="Q2FU74">
    <property type="interactions" value="191"/>
</dbReference>
<dbReference type="InterPro" id="IPR031157">
    <property type="entry name" value="G_TR_CS"/>
</dbReference>
<dbReference type="PANTHER" id="PTHR42908:SF3">
    <property type="entry name" value="ELONGATION FACTOR-LIKE GTPASE 1"/>
    <property type="match status" value="1"/>
</dbReference>
<evidence type="ECO:0000313" key="12">
    <source>
        <dbReference type="EMBL" id="ABD42520.1"/>
    </source>
</evidence>
<dbReference type="NCBIfam" id="TIGR00490">
    <property type="entry name" value="aEF-2"/>
    <property type="match status" value="1"/>
</dbReference>
<dbReference type="SUPFAM" id="SSF54980">
    <property type="entry name" value="EF-G C-terminal domain-like"/>
    <property type="match status" value="2"/>
</dbReference>
<dbReference type="FunFam" id="3.40.50.300:FF:000684">
    <property type="entry name" value="Elongation factor 2"/>
    <property type="match status" value="1"/>
</dbReference>
<dbReference type="CDD" id="cd16268">
    <property type="entry name" value="EF2_II"/>
    <property type="match status" value="1"/>
</dbReference>
<keyword evidence="4 10" id="KW-0963">Cytoplasm</keyword>
<organism evidence="12 13">
    <name type="scientific">Methanospirillum hungatei JF-1 (strain ATCC 27890 / DSM 864 / NBRC 100397 / JF-1)</name>
    <dbReference type="NCBI Taxonomy" id="323259"/>
    <lineage>
        <taxon>Archaea</taxon>
        <taxon>Methanobacteriati</taxon>
        <taxon>Methanobacteriota</taxon>
        <taxon>Stenosarchaea group</taxon>
        <taxon>Methanomicrobia</taxon>
        <taxon>Methanomicrobiales</taxon>
        <taxon>Methanospirillaceae</taxon>
        <taxon>Methanospirillum</taxon>
    </lineage>
</organism>
<evidence type="ECO:0000256" key="5">
    <source>
        <dbReference type="ARBA" id="ARBA00022741"/>
    </source>
</evidence>
<dbReference type="InterPro" id="IPR005517">
    <property type="entry name" value="Transl_elong_EFG/EF2_IV"/>
</dbReference>
<dbReference type="Gene3D" id="3.40.50.300">
    <property type="entry name" value="P-loop containing nucleotide triphosphate hydrolases"/>
    <property type="match status" value="1"/>
</dbReference>
<dbReference type="PRINTS" id="PR00315">
    <property type="entry name" value="ELONGATNFCT"/>
</dbReference>
<dbReference type="NCBIfam" id="TIGR00231">
    <property type="entry name" value="small_GTP"/>
    <property type="match status" value="1"/>
</dbReference>
<dbReference type="CDD" id="cd01514">
    <property type="entry name" value="Elongation_Factor_C"/>
    <property type="match status" value="1"/>
</dbReference>
<dbReference type="OrthoDB" id="6290at2157"/>
<dbReference type="Pfam" id="PF00679">
    <property type="entry name" value="EFG_C"/>
    <property type="match status" value="1"/>
</dbReference>
<dbReference type="EnsemblBacteria" id="ABD42520">
    <property type="protein sequence ID" value="ABD42520"/>
    <property type="gene ID" value="Mhun_2828"/>
</dbReference>
<dbReference type="Gene3D" id="3.30.70.240">
    <property type="match status" value="1"/>
</dbReference>
<dbReference type="PROSITE" id="PS51722">
    <property type="entry name" value="G_TR_2"/>
    <property type="match status" value="1"/>
</dbReference>
<keyword evidence="5 10" id="KW-0547">Nucleotide-binding</keyword>
<dbReference type="PANTHER" id="PTHR42908">
    <property type="entry name" value="TRANSLATION ELONGATION FACTOR-RELATED"/>
    <property type="match status" value="1"/>
</dbReference>
<dbReference type="InParanoid" id="Q2FU74"/>
<dbReference type="InterPro" id="IPR014721">
    <property type="entry name" value="Ribsml_uS5_D2-typ_fold_subgr"/>
</dbReference>
<feature type="binding site" evidence="10">
    <location>
        <begin position="148"/>
        <end position="151"/>
    </location>
    <ligand>
        <name>GTP</name>
        <dbReference type="ChEBI" id="CHEBI:37565"/>
    </ligand>
</feature>
<dbReference type="SUPFAM" id="SSF52540">
    <property type="entry name" value="P-loop containing nucleoside triphosphate hydrolases"/>
    <property type="match status" value="1"/>
</dbReference>
<dbReference type="HAMAP" id="MF_00054_A">
    <property type="entry name" value="EF_G_EF_2_A"/>
    <property type="match status" value="1"/>
</dbReference>
<proteinExistence type="inferred from homology"/>
<evidence type="ECO:0000259" key="11">
    <source>
        <dbReference type="PROSITE" id="PS51722"/>
    </source>
</evidence>
<comment type="similarity">
    <text evidence="2 10">Belongs to the TRAFAC class translation factor GTPase superfamily. Classic translation factor GTPase family. EF-G/EF-2 subfamily.</text>
</comment>
<dbReference type="Gene3D" id="2.40.30.10">
    <property type="entry name" value="Translation factors"/>
    <property type="match status" value="1"/>
</dbReference>
<dbReference type="FunFam" id="3.30.70.240:FF:000001">
    <property type="entry name" value="Elongation factor G"/>
    <property type="match status" value="1"/>
</dbReference>
<dbReference type="eggNOG" id="arCOG01559">
    <property type="taxonomic scope" value="Archaea"/>
</dbReference>
<feature type="domain" description="Tr-type G" evidence="11">
    <location>
        <begin position="19"/>
        <end position="260"/>
    </location>
</feature>
<dbReference type="Gene3D" id="3.30.230.10">
    <property type="match status" value="1"/>
</dbReference>
<dbReference type="InterPro" id="IPR035647">
    <property type="entry name" value="EFG_III/V"/>
</dbReference>
<dbReference type="GO" id="GO:0003924">
    <property type="term" value="F:GTPase activity"/>
    <property type="evidence" value="ECO:0007669"/>
    <property type="project" value="InterPro"/>
</dbReference>
<dbReference type="InterPro" id="IPR004543">
    <property type="entry name" value="Transl_elong_EFG/EF2_arc"/>
</dbReference>
<dbReference type="Proteomes" id="UP000001941">
    <property type="component" value="Chromosome"/>
</dbReference>
<dbReference type="CDD" id="cd01885">
    <property type="entry name" value="EF2"/>
    <property type="match status" value="1"/>
</dbReference>
<dbReference type="GO" id="GO:1990904">
    <property type="term" value="C:ribonucleoprotein complex"/>
    <property type="evidence" value="ECO:0007669"/>
    <property type="project" value="TreeGrafter"/>
</dbReference>
<dbReference type="InterPro" id="IPR000640">
    <property type="entry name" value="EFG_V-like"/>
</dbReference>
<dbReference type="AlphaFoldDB" id="Q2FU74"/>
<dbReference type="GO" id="GO:0005829">
    <property type="term" value="C:cytosol"/>
    <property type="evidence" value="ECO:0007669"/>
    <property type="project" value="TreeGrafter"/>
</dbReference>
<dbReference type="CDD" id="cd16261">
    <property type="entry name" value="EF2_snRNP_III"/>
    <property type="match status" value="1"/>
</dbReference>
<comment type="subcellular location">
    <subcellularLocation>
        <location evidence="1 10">Cytoplasm</location>
    </subcellularLocation>
</comment>
<protein>
    <recommendedName>
        <fullName evidence="3 10">Elongation factor 2</fullName>
        <shortName evidence="10">EF-2</shortName>
    </recommendedName>
</protein>
<dbReference type="Pfam" id="PF03144">
    <property type="entry name" value="GTP_EFTU_D2"/>
    <property type="match status" value="1"/>
</dbReference>
<dbReference type="Pfam" id="PF03764">
    <property type="entry name" value="EFG_IV"/>
    <property type="match status" value="1"/>
</dbReference>
<sequence>MSRGKKTVERVMQLMNQPECIRNIGIVAHIDHGKTTLSDNLLAGAGIISEDLAGKACWMDSDEEEQARGITIDASNVSMVHEYNGKEYLINMIDTPGHVDFGGDVTRAMRAVDGAVVLVDAVEGTMPQTETVLRQALKERVKPVLFINKVDRLINELQVDEMEMQIRLGKVIDKVNKLIKGMNEEMYNNGWKLDAANGTVAFGSALYNWAISVPYMKKSGISFKEVYEHCKKGEMKELGKKSPLCEVVLDMVVSFLPNPKEAQPRRIGVIWHGDVNSPEGKGMITCDPNAPSCLMVTDISFDPHAGEVATGRLFSGKLSRGNEMYVMGTAKKVNRLQQVGIFMGPTRVEVPELYAGNIAAVTGLKDAIVGSTVSSLMEMTPFESLEHYSEPVVTVAVEAKNMKDLPKLVDVLRQVAKEDPTLRVNINEETGEHLISGMGELHLEIITGRIKRDKGVEIITSEPIVVYRETITQELTEPVEGKSPNRHNRFYFTLHPLPEHVVEMIKNHEISMNQESLERRDTMIKAGFDKEEAKNVKDIYATNLFLDMTKGIQYLNETMELIIEGIHEALDGGPLADEPVQNMLIKLVDVKLHEDAIHRGPAQVIPAVRSAIKGGMLLAGDSLLEPMQKLHITVPQDHMGSATSQIQSRRGQVFDMTSEGDTITVIGKAPVAELFGFAGDVRSATEGRAMWNSEFAGFEIVPAGSAKDIVLQIRKRKGLKEELPKPADYLA</sequence>
<dbReference type="SMART" id="SM00838">
    <property type="entry name" value="EFG_C"/>
    <property type="match status" value="1"/>
</dbReference>
<evidence type="ECO:0000256" key="10">
    <source>
        <dbReference type="HAMAP-Rule" id="MF_00054"/>
    </source>
</evidence>
<dbReference type="SUPFAM" id="SSF54211">
    <property type="entry name" value="Ribosomal protein S5 domain 2-like"/>
    <property type="match status" value="1"/>
</dbReference>
<keyword evidence="13" id="KW-1185">Reference proteome</keyword>
<dbReference type="InterPro" id="IPR020568">
    <property type="entry name" value="Ribosomal_Su5_D2-typ_SF"/>
</dbReference>
<evidence type="ECO:0000256" key="8">
    <source>
        <dbReference type="ARBA" id="ARBA00023134"/>
    </source>
</evidence>
<keyword evidence="8 10" id="KW-0342">GTP-binding</keyword>